<dbReference type="AlphaFoldDB" id="A0A0F7K2V9"/>
<dbReference type="RefSeq" id="WP_046860465.1">
    <property type="nucleotide sequence ID" value="NZ_CP011412.1"/>
</dbReference>
<feature type="compositionally biased region" description="Basic and acidic residues" evidence="2">
    <location>
        <begin position="180"/>
        <end position="189"/>
    </location>
</feature>
<gene>
    <name evidence="3" type="ORF">AAY24_15590</name>
</gene>
<organism evidence="3 4">
    <name type="scientific">Sedimenticola thiotaurini</name>
    <dbReference type="NCBI Taxonomy" id="1543721"/>
    <lineage>
        <taxon>Bacteria</taxon>
        <taxon>Pseudomonadati</taxon>
        <taxon>Pseudomonadota</taxon>
        <taxon>Gammaproteobacteria</taxon>
        <taxon>Chromatiales</taxon>
        <taxon>Sedimenticolaceae</taxon>
        <taxon>Sedimenticola</taxon>
    </lineage>
</organism>
<keyword evidence="1" id="KW-0175">Coiled coil</keyword>
<accession>A0A0F7K2V9</accession>
<dbReference type="EMBL" id="CP011412">
    <property type="protein sequence ID" value="AKH21540.1"/>
    <property type="molecule type" value="Genomic_DNA"/>
</dbReference>
<name>A0A0F7K2V9_9GAMM</name>
<dbReference type="KEGG" id="seds:AAY24_15590"/>
<dbReference type="Proteomes" id="UP000034410">
    <property type="component" value="Chromosome"/>
</dbReference>
<proteinExistence type="predicted"/>
<evidence type="ECO:0000313" key="4">
    <source>
        <dbReference type="Proteomes" id="UP000034410"/>
    </source>
</evidence>
<dbReference type="OrthoDB" id="7062935at2"/>
<evidence type="ECO:0000313" key="3">
    <source>
        <dbReference type="EMBL" id="AKH21540.1"/>
    </source>
</evidence>
<feature type="coiled-coil region" evidence="1">
    <location>
        <begin position="134"/>
        <end position="178"/>
    </location>
</feature>
<reference evidence="3 4" key="1">
    <citation type="journal article" date="2015" name="Genome Announc.">
        <title>Complete Genome Sequence of Sedimenticola thiotaurini Strain SIP-G1, a Polyphosphate- and Polyhydroxyalkanoate-Accumulating Sulfur-Oxidizing Gammaproteobacterium Isolated from Salt Marsh Sediments.</title>
        <authorList>
            <person name="Flood B.E."/>
            <person name="Jones D.S."/>
            <person name="Bailey J.V."/>
        </authorList>
    </citation>
    <scope>NUCLEOTIDE SEQUENCE [LARGE SCALE GENOMIC DNA]</scope>
    <source>
        <strain evidence="3 4">SIP-G1</strain>
    </source>
</reference>
<feature type="region of interest" description="Disordered" evidence="2">
    <location>
        <begin position="180"/>
        <end position="203"/>
    </location>
</feature>
<keyword evidence="4" id="KW-1185">Reference proteome</keyword>
<protein>
    <submittedName>
        <fullName evidence="3">Uncharacterized protein</fullName>
    </submittedName>
</protein>
<sequence>MKWLTPICLLLLLSGCQQPLTRADGDDGIATAGAVATGEESSGDLLLNLIDFSSRFEAHTPEDQLALCSELRASLGRDGDPLTGWYLATAISQVNGCGEPQEAIDLINQLLEQRFVSRQTAWLAYYQVRLLQRQQSQEQKLNKAQVQQRKLQDRLTRLAETRRLLENQLRDLKRIETSINQRLDEKEQGTDPGVAEPSRTPGR</sequence>
<evidence type="ECO:0000256" key="1">
    <source>
        <dbReference type="SAM" id="Coils"/>
    </source>
</evidence>
<dbReference type="PROSITE" id="PS51257">
    <property type="entry name" value="PROKAR_LIPOPROTEIN"/>
    <property type="match status" value="1"/>
</dbReference>
<evidence type="ECO:0000256" key="2">
    <source>
        <dbReference type="SAM" id="MobiDB-lite"/>
    </source>
</evidence>